<sequence>MATPATSGESLYDGESVADSDRSGPETALLTGKSFLLGHQSINRKLFKVEPKKDCVKVGAAISPTLNNLNSEIKAIISTLPPIQIVGFEVSNSPKTDNIDELLIFENGVTSLTVWTELLVTAIINPNPSAPTPTTAAAATSNAPESKPTQQT</sequence>
<dbReference type="WBParaSite" id="ES5_v2.g26484.t1">
    <property type="protein sequence ID" value="ES5_v2.g26484.t1"/>
    <property type="gene ID" value="ES5_v2.g26484"/>
</dbReference>
<evidence type="ECO:0000313" key="2">
    <source>
        <dbReference type="WBParaSite" id="ES5_v2.g26484.t1"/>
    </source>
</evidence>
<dbReference type="Proteomes" id="UP000887579">
    <property type="component" value="Unplaced"/>
</dbReference>
<reference evidence="2" key="1">
    <citation type="submission" date="2022-11" db="UniProtKB">
        <authorList>
            <consortium name="WormBaseParasite"/>
        </authorList>
    </citation>
    <scope>IDENTIFICATION</scope>
</reference>
<protein>
    <submittedName>
        <fullName evidence="2">Uncharacterized protein</fullName>
    </submittedName>
</protein>
<proteinExistence type="predicted"/>
<organism evidence="1 2">
    <name type="scientific">Panagrolaimus sp. ES5</name>
    <dbReference type="NCBI Taxonomy" id="591445"/>
    <lineage>
        <taxon>Eukaryota</taxon>
        <taxon>Metazoa</taxon>
        <taxon>Ecdysozoa</taxon>
        <taxon>Nematoda</taxon>
        <taxon>Chromadorea</taxon>
        <taxon>Rhabditida</taxon>
        <taxon>Tylenchina</taxon>
        <taxon>Panagrolaimomorpha</taxon>
        <taxon>Panagrolaimoidea</taxon>
        <taxon>Panagrolaimidae</taxon>
        <taxon>Panagrolaimus</taxon>
    </lineage>
</organism>
<name>A0AC34GA49_9BILA</name>
<evidence type="ECO:0000313" key="1">
    <source>
        <dbReference type="Proteomes" id="UP000887579"/>
    </source>
</evidence>
<accession>A0AC34GA49</accession>